<evidence type="ECO:0000313" key="2">
    <source>
        <dbReference type="Proteomes" id="UP000451565"/>
    </source>
</evidence>
<dbReference type="PANTHER" id="PTHR35564:SF4">
    <property type="entry name" value="CYTOPLASMIC PROTEIN"/>
    <property type="match status" value="1"/>
</dbReference>
<evidence type="ECO:0000313" key="1">
    <source>
        <dbReference type="EMBL" id="MQR02088.1"/>
    </source>
</evidence>
<comment type="caution">
    <text evidence="1">The sequence shown here is derived from an EMBL/GenBank/DDBJ whole genome shotgun (WGS) entry which is preliminary data.</text>
</comment>
<name>A0A843YX88_9BURK</name>
<dbReference type="AlphaFoldDB" id="A0A843YX88"/>
<dbReference type="OrthoDB" id="1523296at2"/>
<dbReference type="NCBIfam" id="TIGR03347">
    <property type="entry name" value="VI_chp_1"/>
    <property type="match status" value="1"/>
</dbReference>
<dbReference type="PANTHER" id="PTHR35564">
    <property type="match status" value="1"/>
</dbReference>
<gene>
    <name evidence="1" type="primary">tssG</name>
    <name evidence="1" type="ORF">GEV47_15535</name>
</gene>
<dbReference type="EMBL" id="WINI01000008">
    <property type="protein sequence ID" value="MQR02088.1"/>
    <property type="molecule type" value="Genomic_DNA"/>
</dbReference>
<keyword evidence="2" id="KW-1185">Reference proteome</keyword>
<sequence length="357" mass="39953">MRIPAEQVVEQSTADIQAAVNCRLTSAEEKPWQHSFTSLLRYLAARNSDSTPQIGKATRPRQEPFRLGQQPTLAFAPREIAQVEMGKNEPHARPKINLFSLGMLGPNGPLPIHFTEIAKDRLDNRRDATLVKFLDIFHHRSMTHQYRAWAQSQSAASLDRADDEGFTRYVSRLTGNDPLDIQHSPLPTHARLAASAHLIREARNPDGLSSTLAQFFGVPVHIQEHMLHWIDVAPEEHTRLGIASESAVMGMGALAGEKVPDRQHKFRIVIGPLNLSQYLRFTPKGKDLPILVEWVRAFVGYEYIWDVELKVQAAAAPPARIGGEEKLGWSTWLGNGDAVEATTGMIFEPEQYVNNLQ</sequence>
<accession>A0A843YX88</accession>
<dbReference type="Pfam" id="PF06996">
    <property type="entry name" value="T6SS_TssG"/>
    <property type="match status" value="1"/>
</dbReference>
<protein>
    <submittedName>
        <fullName evidence="1">Type VI secretion system baseplate subunit TssG</fullName>
    </submittedName>
</protein>
<proteinExistence type="predicted"/>
<organism evidence="1 2">
    <name type="scientific">Glaciimonas soli</name>
    <dbReference type="NCBI Taxonomy" id="2590999"/>
    <lineage>
        <taxon>Bacteria</taxon>
        <taxon>Pseudomonadati</taxon>
        <taxon>Pseudomonadota</taxon>
        <taxon>Betaproteobacteria</taxon>
        <taxon>Burkholderiales</taxon>
        <taxon>Oxalobacteraceae</taxon>
        <taxon>Glaciimonas</taxon>
    </lineage>
</organism>
<reference evidence="1 2" key="1">
    <citation type="submission" date="2019-10" db="EMBL/GenBank/DDBJ databases">
        <title>Glaciimonas soli sp. nov., a psychrophilic bacterium isolated from the forest soil of a high elevation mountain in Taiwan.</title>
        <authorList>
            <person name="Wang L.-T."/>
            <person name="Shieh W.Y."/>
        </authorList>
    </citation>
    <scope>NUCLEOTIDE SEQUENCE [LARGE SCALE GENOMIC DNA]</scope>
    <source>
        <strain evidence="1 2">GS1</strain>
    </source>
</reference>
<dbReference type="InterPro" id="IPR010732">
    <property type="entry name" value="T6SS_TssG-like"/>
</dbReference>
<dbReference type="Proteomes" id="UP000451565">
    <property type="component" value="Unassembled WGS sequence"/>
</dbReference>